<dbReference type="EMBL" id="FPAS01000006">
    <property type="protein sequence ID" value="SFT89899.1"/>
    <property type="molecule type" value="Genomic_DNA"/>
</dbReference>
<organism evidence="2 3">
    <name type="scientific">Lishizhenia tianjinensis</name>
    <dbReference type="NCBI Taxonomy" id="477690"/>
    <lineage>
        <taxon>Bacteria</taxon>
        <taxon>Pseudomonadati</taxon>
        <taxon>Bacteroidota</taxon>
        <taxon>Flavobacteriia</taxon>
        <taxon>Flavobacteriales</taxon>
        <taxon>Crocinitomicaceae</taxon>
        <taxon>Lishizhenia</taxon>
    </lineage>
</organism>
<dbReference type="RefSeq" id="WP_090252894.1">
    <property type="nucleotide sequence ID" value="NZ_FPAS01000006.1"/>
</dbReference>
<reference evidence="2 3" key="1">
    <citation type="submission" date="2016-10" db="EMBL/GenBank/DDBJ databases">
        <authorList>
            <person name="de Groot N.N."/>
        </authorList>
    </citation>
    <scope>NUCLEOTIDE SEQUENCE [LARGE SCALE GENOMIC DNA]</scope>
    <source>
        <strain evidence="2 3">CGMCC 1.7005</strain>
    </source>
</reference>
<evidence type="ECO:0000313" key="3">
    <source>
        <dbReference type="Proteomes" id="UP000236454"/>
    </source>
</evidence>
<protein>
    <submittedName>
        <fullName evidence="2">Uncharacterized protein</fullName>
    </submittedName>
</protein>
<feature type="transmembrane region" description="Helical" evidence="1">
    <location>
        <begin position="12"/>
        <end position="28"/>
    </location>
</feature>
<proteinExistence type="predicted"/>
<accession>A0A1I7BRT4</accession>
<keyword evidence="1" id="KW-0472">Membrane</keyword>
<dbReference type="AlphaFoldDB" id="A0A1I7BRT4"/>
<keyword evidence="1" id="KW-1133">Transmembrane helix</keyword>
<evidence type="ECO:0000313" key="2">
    <source>
        <dbReference type="EMBL" id="SFT89899.1"/>
    </source>
</evidence>
<keyword evidence="3" id="KW-1185">Reference proteome</keyword>
<feature type="transmembrane region" description="Helical" evidence="1">
    <location>
        <begin position="40"/>
        <end position="57"/>
    </location>
</feature>
<name>A0A1I7BRT4_9FLAO</name>
<dbReference type="STRING" id="477690.SAMN05216474_3034"/>
<gene>
    <name evidence="2" type="ORF">SAMN05216474_3034</name>
</gene>
<evidence type="ECO:0000256" key="1">
    <source>
        <dbReference type="SAM" id="Phobius"/>
    </source>
</evidence>
<sequence>MAANPNKYRPYIYLIAGVLLTIMVIIRVMDKEAELDAFDYMQMVVGPLATVLGIVMLKKSKEN</sequence>
<dbReference type="OrthoDB" id="886604at2"/>
<keyword evidence="1" id="KW-0812">Transmembrane</keyword>
<dbReference type="Proteomes" id="UP000236454">
    <property type="component" value="Unassembled WGS sequence"/>
</dbReference>